<dbReference type="EC" id="1.4.3.-" evidence="7"/>
<dbReference type="Gene3D" id="3.30.190.20">
    <property type="match status" value="1"/>
</dbReference>
<comment type="catalytic activity">
    <reaction evidence="5">
        <text>a secondary aliphatic amine + O2 + H2O = a primary amine + an aldehyde + H2O2</text>
        <dbReference type="Rhea" id="RHEA:26414"/>
        <dbReference type="ChEBI" id="CHEBI:15377"/>
        <dbReference type="ChEBI" id="CHEBI:15379"/>
        <dbReference type="ChEBI" id="CHEBI:16240"/>
        <dbReference type="ChEBI" id="CHEBI:17478"/>
        <dbReference type="ChEBI" id="CHEBI:58855"/>
        <dbReference type="ChEBI" id="CHEBI:65296"/>
        <dbReference type="EC" id="1.4.3.4"/>
    </reaction>
</comment>
<keyword evidence="7" id="KW-0285">Flavoprotein</keyword>
<dbReference type="AlphaFoldDB" id="A0A813Y793"/>
<dbReference type="GO" id="GO:0097621">
    <property type="term" value="F:monoamine oxidase activity"/>
    <property type="evidence" value="ECO:0007669"/>
    <property type="project" value="UniProtKB-EC"/>
</dbReference>
<keyword evidence="7" id="KW-0472">Membrane</keyword>
<dbReference type="PRINTS" id="PR00757">
    <property type="entry name" value="AMINEOXDASEF"/>
</dbReference>
<proteinExistence type="inferred from homology"/>
<dbReference type="InterPro" id="IPR036188">
    <property type="entry name" value="FAD/NAD-bd_sf"/>
</dbReference>
<feature type="binding site" evidence="6">
    <location>
        <position position="19"/>
    </location>
    <ligand>
        <name>FAD</name>
        <dbReference type="ChEBI" id="CHEBI:57692"/>
    </ligand>
</feature>
<dbReference type="PANTHER" id="PTHR43563:SF14">
    <property type="entry name" value="AMINE OXIDASE"/>
    <property type="match status" value="1"/>
</dbReference>
<keyword evidence="4 7" id="KW-0560">Oxidoreductase</keyword>
<dbReference type="GO" id="GO:0005741">
    <property type="term" value="C:mitochondrial outer membrane"/>
    <property type="evidence" value="ECO:0007669"/>
    <property type="project" value="UniProtKB-SubCell"/>
</dbReference>
<feature type="transmembrane region" description="Helical" evidence="7">
    <location>
        <begin position="509"/>
        <end position="528"/>
    </location>
</feature>
<feature type="domain" description="Amine oxidase" evidence="8">
    <location>
        <begin position="18"/>
        <end position="473"/>
    </location>
</feature>
<comment type="subcellular location">
    <subcellularLocation>
        <location evidence="2">Mitochondrion outer membrane</location>
        <topology evidence="2">Single-pass type IV membrane protein</topology>
        <orientation evidence="2">Cytoplasmic side</orientation>
    </subcellularLocation>
</comment>
<dbReference type="OrthoDB" id="7777654at2759"/>
<keyword evidence="7" id="KW-0812">Transmembrane</keyword>
<dbReference type="InterPro" id="IPR016095">
    <property type="entry name" value="Ribosomal_uL1_3-a/b-sand"/>
</dbReference>
<feature type="binding site" evidence="6">
    <location>
        <begin position="40"/>
        <end position="41"/>
    </location>
    <ligand>
        <name>FAD</name>
        <dbReference type="ChEBI" id="CHEBI:57692"/>
    </ligand>
</feature>
<keyword evidence="7" id="KW-1133">Transmembrane helix</keyword>
<dbReference type="SUPFAM" id="SSF54373">
    <property type="entry name" value="FAD-linked reductases, C-terminal domain"/>
    <property type="match status" value="1"/>
</dbReference>
<dbReference type="Proteomes" id="UP000663832">
    <property type="component" value="Unassembled WGS sequence"/>
</dbReference>
<dbReference type="GO" id="GO:0008131">
    <property type="term" value="F:primary methylamine oxidase activity"/>
    <property type="evidence" value="ECO:0007669"/>
    <property type="project" value="UniProtKB-ARBA"/>
</dbReference>
<dbReference type="PANTHER" id="PTHR43563">
    <property type="entry name" value="AMINE OXIDASE"/>
    <property type="match status" value="1"/>
</dbReference>
<evidence type="ECO:0000256" key="2">
    <source>
        <dbReference type="ARBA" id="ARBA00004362"/>
    </source>
</evidence>
<feature type="binding site" evidence="6">
    <location>
        <position position="249"/>
    </location>
    <ligand>
        <name>FAD</name>
        <dbReference type="ChEBI" id="CHEBI:57692"/>
    </ligand>
</feature>
<evidence type="ECO:0000256" key="4">
    <source>
        <dbReference type="ARBA" id="ARBA00023002"/>
    </source>
</evidence>
<evidence type="ECO:0000256" key="3">
    <source>
        <dbReference type="ARBA" id="ARBA00005995"/>
    </source>
</evidence>
<dbReference type="InterPro" id="IPR050703">
    <property type="entry name" value="Flavin_MAO"/>
</dbReference>
<keyword evidence="10" id="KW-1185">Reference proteome</keyword>
<dbReference type="InterPro" id="IPR001613">
    <property type="entry name" value="Flavin_amine_oxidase"/>
</dbReference>
<evidence type="ECO:0000256" key="5">
    <source>
        <dbReference type="ARBA" id="ARBA00048448"/>
    </source>
</evidence>
<evidence type="ECO:0000313" key="10">
    <source>
        <dbReference type="Proteomes" id="UP000663832"/>
    </source>
</evidence>
<keyword evidence="7" id="KW-0274">FAD</keyword>
<dbReference type="SUPFAM" id="SSF51905">
    <property type="entry name" value="FAD/NAD(P)-binding domain"/>
    <property type="match status" value="1"/>
</dbReference>
<dbReference type="Gene3D" id="3.90.660.10">
    <property type="match status" value="1"/>
</dbReference>
<gene>
    <name evidence="9" type="ORF">QVE165_LOCUS8287</name>
</gene>
<reference evidence="9" key="1">
    <citation type="submission" date="2021-02" db="EMBL/GenBank/DDBJ databases">
        <authorList>
            <person name="Nowell W R."/>
        </authorList>
    </citation>
    <scope>NUCLEOTIDE SEQUENCE</scope>
</reference>
<evidence type="ECO:0000256" key="7">
    <source>
        <dbReference type="RuleBase" id="RU362067"/>
    </source>
</evidence>
<feature type="binding site" evidence="6">
    <location>
        <position position="449"/>
    </location>
    <ligand>
        <name>FAD</name>
        <dbReference type="ChEBI" id="CHEBI:57692"/>
    </ligand>
</feature>
<sequence>MSDADVEIIDVIVVGAGISGLYAAYRLQQKSPELKILVLEAKDRVGGRTLTVDLQTSLNENESETDRFDLGGQWVTDTQVNITALLQELQLHTYDQYHTGKSIAELHRRVQQYSLSLPYISLLSFLESIYNILQLESLAANVPTWNPMMARNADYLDRHTLAHLMKPWICNSANPLMTAAVRTVFGCEPEQVNALFALTYAQAGGGFMRLTLTDPGCAQEKKIKGGSQQVSQLLVEKIGKDKVLLETPVQKIVQNDDGIVIVTTTQNQTFQCRKLILAIPPSQIIPIQFEPMLPGYKREMLKHMPIGSYLKFIFTFDKAFWREDGLSGEVISDGSFSPLGQSIGPMTYLIDGTTSNGTPALLGFIGGRCASVWTSVTREERRKGLLECLSRYFGGHKISTHLIDYAEKDWNLEPYSGGCPCHNATTGTMKDFVDGLRKPYKNIHFAGTETASQWMGYMDGAVDAGRRAASEILVSFRQDEQLRDDDIDQYTFENQNRKYQNCRVPRSNFYYAIPIIIVTIAALTKVFYPNIFQLNKKMTSIFARQLWTNFGSTSFLRPTIQFQPSVRTKMARRLNRHRVPTHAKPTDSWAQKKAVARIVEPELAYDDEFAKRKPIDKVWLTKEYPIRSWPLETVLQWHREMMQPKMLNSLDSFVWARLKLDMTTAKKTKFIETVKGLVTFPHYFEDRPRKNVVLFCRLPEHMKAAEKHGAYMFGYTEVIKQFERGDMTDTNYEYVLCAPDVYADILHLRKKISKDKFPNPQYGSLHPNVDQMLEKFIRGKEYQSAKYEEARGIVDLRFGIINMSDEQLAENFQALVEQLSTHSQTKVGPFVTGCSVYCPPSTEEFRVDVTPFLPSEEDVLEKKELDKQVMDDLIKKSAPEIGDDLLKTLPSIK</sequence>
<feature type="binding site" evidence="6">
    <location>
        <position position="364"/>
    </location>
    <ligand>
        <name>substrate</name>
    </ligand>
</feature>
<dbReference type="EMBL" id="CAJNOM010000037">
    <property type="protein sequence ID" value="CAF0878603.1"/>
    <property type="molecule type" value="Genomic_DNA"/>
</dbReference>
<evidence type="ECO:0000259" key="8">
    <source>
        <dbReference type="Pfam" id="PF01593"/>
    </source>
</evidence>
<dbReference type="InterPro" id="IPR023674">
    <property type="entry name" value="Ribosomal_uL1-like"/>
</dbReference>
<dbReference type="Gene3D" id="3.50.50.60">
    <property type="entry name" value="FAD/NAD(P)-binding domain"/>
    <property type="match status" value="1"/>
</dbReference>
<evidence type="ECO:0000256" key="6">
    <source>
        <dbReference type="PIRSR" id="PIRSR601613-1"/>
    </source>
</evidence>
<dbReference type="InterPro" id="IPR002937">
    <property type="entry name" value="Amino_oxidase"/>
</dbReference>
<comment type="similarity">
    <text evidence="3 7">Belongs to the flavin monoamine oxidase family.</text>
</comment>
<evidence type="ECO:0000256" key="1">
    <source>
        <dbReference type="ARBA" id="ARBA00001974"/>
    </source>
</evidence>
<accession>A0A813Y793</accession>
<dbReference type="Gene3D" id="3.40.50.790">
    <property type="match status" value="1"/>
</dbReference>
<dbReference type="InterPro" id="IPR028364">
    <property type="entry name" value="Ribosomal_uL1/biogenesis"/>
</dbReference>
<dbReference type="Pfam" id="PF00687">
    <property type="entry name" value="Ribosomal_L1"/>
    <property type="match status" value="1"/>
</dbReference>
<dbReference type="SUPFAM" id="SSF56808">
    <property type="entry name" value="Ribosomal protein L1"/>
    <property type="match status" value="1"/>
</dbReference>
<protein>
    <recommendedName>
        <fullName evidence="7">Amine oxidase</fullName>
        <ecNumber evidence="7">1.4.3.-</ecNumber>
    </recommendedName>
</protein>
<evidence type="ECO:0000313" key="9">
    <source>
        <dbReference type="EMBL" id="CAF0878603.1"/>
    </source>
</evidence>
<dbReference type="Gene3D" id="1.10.405.10">
    <property type="entry name" value="Guanine Nucleotide Dissociation Inhibitor, domain 1"/>
    <property type="match status" value="1"/>
</dbReference>
<name>A0A813Y793_9BILA</name>
<comment type="caution">
    <text evidence="9">The sequence shown here is derived from an EMBL/GenBank/DDBJ whole genome shotgun (WGS) entry which is preliminary data.</text>
</comment>
<comment type="cofactor">
    <cofactor evidence="1 7">
        <name>FAD</name>
        <dbReference type="ChEBI" id="CHEBI:57692"/>
    </cofactor>
</comment>
<dbReference type="Pfam" id="PF01593">
    <property type="entry name" value="Amino_oxidase"/>
    <property type="match status" value="1"/>
</dbReference>
<organism evidence="9 10">
    <name type="scientific">Adineta steineri</name>
    <dbReference type="NCBI Taxonomy" id="433720"/>
    <lineage>
        <taxon>Eukaryota</taxon>
        <taxon>Metazoa</taxon>
        <taxon>Spiralia</taxon>
        <taxon>Gnathifera</taxon>
        <taxon>Rotifera</taxon>
        <taxon>Eurotatoria</taxon>
        <taxon>Bdelloidea</taxon>
        <taxon>Adinetida</taxon>
        <taxon>Adinetidae</taxon>
        <taxon>Adineta</taxon>
    </lineage>
</organism>